<evidence type="ECO:0000313" key="2">
    <source>
        <dbReference type="Proteomes" id="UP001652621"/>
    </source>
</evidence>
<proteinExistence type="predicted"/>
<evidence type="ECO:0000313" key="3">
    <source>
        <dbReference type="RefSeq" id="XP_058978360.1"/>
    </source>
</evidence>
<dbReference type="SUPFAM" id="SSF47565">
    <property type="entry name" value="Insect pheromone/odorant-binding proteins"/>
    <property type="match status" value="1"/>
</dbReference>
<name>A0ABM3UXV5_MUSDO</name>
<dbReference type="Pfam" id="PF01395">
    <property type="entry name" value="PBP_GOBP"/>
    <property type="match status" value="1"/>
</dbReference>
<accession>A0ABM3UXV5</accession>
<sequence length="146" mass="15905">MKTIGILLFIVAGCCHGLVDICPGGEVKKVFGDCVKQHGGNKALITDWIAHKNAEDDNSKCFRTCAMKNCGWFDANGKLKKEVPERSAYALYGGDASKIPQIMEAGKKCLDTIQYDEKNMCNSGENFSRCIMGNCKKCSLNLSAAL</sequence>
<reference evidence="3" key="1">
    <citation type="submission" date="2025-08" db="UniProtKB">
        <authorList>
            <consortium name="RefSeq"/>
        </authorList>
    </citation>
    <scope>IDENTIFICATION</scope>
    <source>
        <strain evidence="3">Aabys</strain>
        <tissue evidence="3">Whole body</tissue>
    </source>
</reference>
<dbReference type="Gene3D" id="1.10.238.20">
    <property type="entry name" value="Pheromone/general odorant binding protein domain"/>
    <property type="match status" value="1"/>
</dbReference>
<dbReference type="CDD" id="cd23992">
    <property type="entry name" value="PBP_GOBP"/>
    <property type="match status" value="1"/>
</dbReference>
<dbReference type="Proteomes" id="UP001652621">
    <property type="component" value="Unplaced"/>
</dbReference>
<dbReference type="GeneID" id="131802314"/>
<protein>
    <submittedName>
        <fullName evidence="3">General odorant-binding protein 28a-like</fullName>
    </submittedName>
</protein>
<feature type="signal peptide" evidence="1">
    <location>
        <begin position="1"/>
        <end position="17"/>
    </location>
</feature>
<dbReference type="InterPro" id="IPR006170">
    <property type="entry name" value="PBP/GOBP"/>
</dbReference>
<keyword evidence="1" id="KW-0732">Signal</keyword>
<dbReference type="InterPro" id="IPR036728">
    <property type="entry name" value="PBP_GOBP_sf"/>
</dbReference>
<organism evidence="2 3">
    <name type="scientific">Musca domestica</name>
    <name type="common">House fly</name>
    <dbReference type="NCBI Taxonomy" id="7370"/>
    <lineage>
        <taxon>Eukaryota</taxon>
        <taxon>Metazoa</taxon>
        <taxon>Ecdysozoa</taxon>
        <taxon>Arthropoda</taxon>
        <taxon>Hexapoda</taxon>
        <taxon>Insecta</taxon>
        <taxon>Pterygota</taxon>
        <taxon>Neoptera</taxon>
        <taxon>Endopterygota</taxon>
        <taxon>Diptera</taxon>
        <taxon>Brachycera</taxon>
        <taxon>Muscomorpha</taxon>
        <taxon>Muscoidea</taxon>
        <taxon>Muscidae</taxon>
        <taxon>Musca</taxon>
    </lineage>
</organism>
<feature type="chain" id="PRO_5045670719" evidence="1">
    <location>
        <begin position="18"/>
        <end position="146"/>
    </location>
</feature>
<gene>
    <name evidence="3" type="primary">LOC131802314</name>
</gene>
<keyword evidence="2" id="KW-1185">Reference proteome</keyword>
<dbReference type="RefSeq" id="XP_058978360.1">
    <property type="nucleotide sequence ID" value="XM_059122377.1"/>
</dbReference>
<evidence type="ECO:0000256" key="1">
    <source>
        <dbReference type="SAM" id="SignalP"/>
    </source>
</evidence>